<dbReference type="Gene3D" id="3.30.70.20">
    <property type="match status" value="2"/>
</dbReference>
<dbReference type="Pfam" id="PF14697">
    <property type="entry name" value="Fer4_21"/>
    <property type="match status" value="1"/>
</dbReference>
<feature type="domain" description="4Fe-4S ferredoxin-type" evidence="7">
    <location>
        <begin position="54"/>
        <end position="83"/>
    </location>
</feature>
<dbReference type="RefSeq" id="WP_262067887.1">
    <property type="nucleotide sequence ID" value="NZ_JAMXOC010000001.1"/>
</dbReference>
<dbReference type="InterPro" id="IPR017900">
    <property type="entry name" value="4Fe4S_Fe_S_CS"/>
</dbReference>
<accession>A0ABT1EE54</accession>
<dbReference type="InterPro" id="IPR017896">
    <property type="entry name" value="4Fe4S_Fe-S-bd"/>
</dbReference>
<keyword evidence="4" id="KW-0677">Repeat</keyword>
<dbReference type="PROSITE" id="PS51379">
    <property type="entry name" value="4FE4S_FER_2"/>
    <property type="match status" value="2"/>
</dbReference>
<keyword evidence="6" id="KW-0411">Iron-sulfur</keyword>
<keyword evidence="2" id="KW-0004">4Fe-4S</keyword>
<organism evidence="8 9">
    <name type="scientific">Ohessyouella blattaphilus</name>
    <dbReference type="NCBI Taxonomy" id="2949333"/>
    <lineage>
        <taxon>Bacteria</taxon>
        <taxon>Bacillati</taxon>
        <taxon>Bacillota</taxon>
        <taxon>Clostridia</taxon>
        <taxon>Lachnospirales</taxon>
        <taxon>Lachnospiraceae</taxon>
        <taxon>Ohessyouella</taxon>
    </lineage>
</organism>
<evidence type="ECO:0000313" key="9">
    <source>
        <dbReference type="Proteomes" id="UP001523565"/>
    </source>
</evidence>
<gene>
    <name evidence="8" type="ORF">NK118_01805</name>
</gene>
<keyword evidence="3" id="KW-0479">Metal-binding</keyword>
<evidence type="ECO:0000256" key="3">
    <source>
        <dbReference type="ARBA" id="ARBA00022723"/>
    </source>
</evidence>
<name>A0ABT1EE54_9FIRM</name>
<dbReference type="NCBIfam" id="TIGR02179">
    <property type="entry name" value="PorD_KorD"/>
    <property type="match status" value="1"/>
</dbReference>
<evidence type="ECO:0000256" key="5">
    <source>
        <dbReference type="ARBA" id="ARBA00023004"/>
    </source>
</evidence>
<dbReference type="SUPFAM" id="SSF54862">
    <property type="entry name" value="4Fe-4S ferredoxins"/>
    <property type="match status" value="1"/>
</dbReference>
<comment type="caution">
    <text evidence="8">The sequence shown here is derived from an EMBL/GenBank/DDBJ whole genome shotgun (WGS) entry which is preliminary data.</text>
</comment>
<protein>
    <submittedName>
        <fullName evidence="8">4Fe-4S binding protein</fullName>
    </submittedName>
</protein>
<evidence type="ECO:0000259" key="7">
    <source>
        <dbReference type="PROSITE" id="PS51379"/>
    </source>
</evidence>
<comment type="cofactor">
    <cofactor evidence="1">
        <name>[4Fe-4S] cluster</name>
        <dbReference type="ChEBI" id="CHEBI:49883"/>
    </cofactor>
</comment>
<dbReference type="Proteomes" id="UP001523565">
    <property type="component" value="Unassembled WGS sequence"/>
</dbReference>
<dbReference type="PROSITE" id="PS00198">
    <property type="entry name" value="4FE4S_FER_1"/>
    <property type="match status" value="2"/>
</dbReference>
<dbReference type="PANTHER" id="PTHR43724:SF1">
    <property type="entry name" value="PYRUVATE SYNTHASE SUBUNIT PORD"/>
    <property type="match status" value="1"/>
</dbReference>
<reference evidence="8 9" key="1">
    <citation type="journal article" date="2022" name="Genome Biol. Evol.">
        <title>Host diet, physiology and behaviors set the stage for Lachnospiraceae cladogenesis.</title>
        <authorList>
            <person name="Vera-Ponce De Leon A."/>
            <person name="Schneider M."/>
            <person name="Jahnes B.C."/>
            <person name="Sadowski V."/>
            <person name="Camuy-Velez L.A."/>
            <person name="Duan J."/>
            <person name="Sabree Z.L."/>
        </authorList>
    </citation>
    <scope>NUCLEOTIDE SEQUENCE [LARGE SCALE GENOMIC DNA]</scope>
    <source>
        <strain evidence="8 9">PAL227</strain>
    </source>
</reference>
<dbReference type="PANTHER" id="PTHR43724">
    <property type="entry name" value="PYRUVATE SYNTHASE SUBUNIT PORD"/>
    <property type="match status" value="1"/>
</dbReference>
<dbReference type="EMBL" id="JAMZFV010000001">
    <property type="protein sequence ID" value="MCP1108984.1"/>
    <property type="molecule type" value="Genomic_DNA"/>
</dbReference>
<sequence length="89" mass="10179">MRKYISPIGKEGLYVLDTASWRTYRPVMDKEACIECGACMSFCPVNSIYRDQEKKYYISYDYCKGCGICANECPKDAITMMLEGEGENE</sequence>
<dbReference type="InterPro" id="IPR011898">
    <property type="entry name" value="PorD_KorD"/>
</dbReference>
<keyword evidence="9" id="KW-1185">Reference proteome</keyword>
<proteinExistence type="predicted"/>
<evidence type="ECO:0000256" key="4">
    <source>
        <dbReference type="ARBA" id="ARBA00022737"/>
    </source>
</evidence>
<evidence type="ECO:0000256" key="6">
    <source>
        <dbReference type="ARBA" id="ARBA00023014"/>
    </source>
</evidence>
<evidence type="ECO:0000313" key="8">
    <source>
        <dbReference type="EMBL" id="MCP1108984.1"/>
    </source>
</evidence>
<evidence type="ECO:0000256" key="1">
    <source>
        <dbReference type="ARBA" id="ARBA00001966"/>
    </source>
</evidence>
<feature type="domain" description="4Fe-4S ferredoxin-type" evidence="7">
    <location>
        <begin position="24"/>
        <end position="53"/>
    </location>
</feature>
<keyword evidence="5" id="KW-0408">Iron</keyword>
<evidence type="ECO:0000256" key="2">
    <source>
        <dbReference type="ARBA" id="ARBA00022485"/>
    </source>
</evidence>